<accession>A0AAV9ZSD6</accession>
<comment type="caution">
    <text evidence="2">The sequence shown here is derived from an EMBL/GenBank/DDBJ whole genome shotgun (WGS) entry which is preliminary data.</text>
</comment>
<evidence type="ECO:0000313" key="2">
    <source>
        <dbReference type="EMBL" id="KAK6991696.1"/>
    </source>
</evidence>
<feature type="compositionally biased region" description="Basic and acidic residues" evidence="1">
    <location>
        <begin position="174"/>
        <end position="221"/>
    </location>
</feature>
<evidence type="ECO:0000256" key="1">
    <source>
        <dbReference type="SAM" id="MobiDB-lite"/>
    </source>
</evidence>
<dbReference type="AlphaFoldDB" id="A0AAV9ZSD6"/>
<proteinExistence type="predicted"/>
<evidence type="ECO:0000313" key="3">
    <source>
        <dbReference type="Proteomes" id="UP001362999"/>
    </source>
</evidence>
<organism evidence="2 3">
    <name type="scientific">Favolaschia claudopus</name>
    <dbReference type="NCBI Taxonomy" id="2862362"/>
    <lineage>
        <taxon>Eukaryota</taxon>
        <taxon>Fungi</taxon>
        <taxon>Dikarya</taxon>
        <taxon>Basidiomycota</taxon>
        <taxon>Agaricomycotina</taxon>
        <taxon>Agaricomycetes</taxon>
        <taxon>Agaricomycetidae</taxon>
        <taxon>Agaricales</taxon>
        <taxon>Marasmiineae</taxon>
        <taxon>Mycenaceae</taxon>
        <taxon>Favolaschia</taxon>
    </lineage>
</organism>
<dbReference type="Proteomes" id="UP001362999">
    <property type="component" value="Unassembled WGS sequence"/>
</dbReference>
<keyword evidence="3" id="KW-1185">Reference proteome</keyword>
<protein>
    <submittedName>
        <fullName evidence="2">Uncharacterized protein</fullName>
    </submittedName>
</protein>
<reference evidence="2 3" key="1">
    <citation type="journal article" date="2024" name="J Genomics">
        <title>Draft genome sequencing and assembly of Favolaschia claudopus CIRM-BRFM 2984 isolated from oak limbs.</title>
        <authorList>
            <person name="Navarro D."/>
            <person name="Drula E."/>
            <person name="Chaduli D."/>
            <person name="Cazenave R."/>
            <person name="Ahrendt S."/>
            <person name="Wang J."/>
            <person name="Lipzen A."/>
            <person name="Daum C."/>
            <person name="Barry K."/>
            <person name="Grigoriev I.V."/>
            <person name="Favel A."/>
            <person name="Rosso M.N."/>
            <person name="Martin F."/>
        </authorList>
    </citation>
    <scope>NUCLEOTIDE SEQUENCE [LARGE SCALE GENOMIC DNA]</scope>
    <source>
        <strain evidence="2 3">CIRM-BRFM 2984</strain>
    </source>
</reference>
<gene>
    <name evidence="2" type="ORF">R3P38DRAFT_2803722</name>
</gene>
<dbReference type="EMBL" id="JAWWNJ010000116">
    <property type="protein sequence ID" value="KAK6991696.1"/>
    <property type="molecule type" value="Genomic_DNA"/>
</dbReference>
<sequence length="240" mass="26742">MFFEALFNINEIFAGDIVGSEKTPGKERVFCAVRYVAAEGKKSSVDVVRGLASRLEGVEQTAERSLLLASGCQWYIALWIVEIQSRAAGGREGPAVWAAPLYYPMIAFERMVLLWGIKVDAEPWYDIKSGVRVRGKGYEYATTSGQELEEEIQKIVRYGYAGKGMGMQQPGGRKNSEQELHRSGQKDSKLTAKLDRRQAESTHVRGMEEKSNKGNLRKENAWGETTPTGVHGTEVYREAA</sequence>
<name>A0AAV9ZSD6_9AGAR</name>
<feature type="region of interest" description="Disordered" evidence="1">
    <location>
        <begin position="166"/>
        <end position="240"/>
    </location>
</feature>